<dbReference type="InterPro" id="IPR051082">
    <property type="entry name" value="Pentapeptide-BTB/POZ_domain"/>
</dbReference>
<dbReference type="Pfam" id="PF00805">
    <property type="entry name" value="Pentapeptide"/>
    <property type="match status" value="2"/>
</dbReference>
<sequence>MTSSVPRQPHRPAVRTGRNRRPGRLTIPSKRQGPVVQAVIGVVKWHGWSKVPTVVGVIGVAVGLVYAGQTLVATRKQSEATEAQVRLADQGQQSERLSRAVEQLSSDKIDIRLGAIHSLEHLANDAERFRPAITSVLVTFANQHVPTKPCPPNQVKPVVDIQAAMTVWRRAAWLRENLYRGGGPGIDMPSACLSGAILTKAPLNNARLADTGLRDVDFVSAELRSANLRGSDLAGAKLSNADLSEANIASSNITRADLTGVRLSAAKLTKANLGFANLSYADLSKADFTGASLRGANLTGANLTGTVFDGADLTDAIGVR</sequence>
<reference evidence="2 3" key="1">
    <citation type="submission" date="2019-08" db="EMBL/GenBank/DDBJ databases">
        <title>Lentzea from Indian Himalayas.</title>
        <authorList>
            <person name="Mandal S."/>
            <person name="Mallick Gupta A."/>
            <person name="Maiti P.K."/>
            <person name="Sarkar J."/>
            <person name="Mandal S."/>
        </authorList>
    </citation>
    <scope>NUCLEOTIDE SEQUENCE [LARGE SCALE GENOMIC DNA]</scope>
    <source>
        <strain evidence="2 3">PSKA42</strain>
    </source>
</reference>
<dbReference type="Gene3D" id="2.160.20.80">
    <property type="entry name" value="E3 ubiquitin-protein ligase SopA"/>
    <property type="match status" value="1"/>
</dbReference>
<dbReference type="PANTHER" id="PTHR14136:SF17">
    <property type="entry name" value="BTB_POZ DOMAIN-CONTAINING PROTEIN KCTD9"/>
    <property type="match status" value="1"/>
</dbReference>
<gene>
    <name evidence="2" type="ORF">FXN61_24015</name>
</gene>
<dbReference type="PANTHER" id="PTHR14136">
    <property type="entry name" value="BTB_POZ DOMAIN-CONTAINING PROTEIN KCTD9"/>
    <property type="match status" value="1"/>
</dbReference>
<evidence type="ECO:0000313" key="2">
    <source>
        <dbReference type="EMBL" id="NKE59709.1"/>
    </source>
</evidence>
<dbReference type="Proteomes" id="UP001515943">
    <property type="component" value="Unassembled WGS sequence"/>
</dbReference>
<dbReference type="EMBL" id="VSRL01000092">
    <property type="protein sequence ID" value="NKE59709.1"/>
    <property type="molecule type" value="Genomic_DNA"/>
</dbReference>
<keyword evidence="3" id="KW-1185">Reference proteome</keyword>
<accession>A0ABX1FL35</accession>
<protein>
    <submittedName>
        <fullName evidence="2">Pentapeptide repeat-containing protein</fullName>
    </submittedName>
</protein>
<feature type="region of interest" description="Disordered" evidence="1">
    <location>
        <begin position="1"/>
        <end position="29"/>
    </location>
</feature>
<comment type="caution">
    <text evidence="2">The sequence shown here is derived from an EMBL/GenBank/DDBJ whole genome shotgun (WGS) entry which is preliminary data.</text>
</comment>
<dbReference type="InterPro" id="IPR001646">
    <property type="entry name" value="5peptide_repeat"/>
</dbReference>
<name>A0ABX1FL35_9PSEU</name>
<evidence type="ECO:0000313" key="3">
    <source>
        <dbReference type="Proteomes" id="UP001515943"/>
    </source>
</evidence>
<organism evidence="2 3">
    <name type="scientific">Lentzea indica</name>
    <dbReference type="NCBI Taxonomy" id="2604800"/>
    <lineage>
        <taxon>Bacteria</taxon>
        <taxon>Bacillati</taxon>
        <taxon>Actinomycetota</taxon>
        <taxon>Actinomycetes</taxon>
        <taxon>Pseudonocardiales</taxon>
        <taxon>Pseudonocardiaceae</taxon>
        <taxon>Lentzea</taxon>
    </lineage>
</organism>
<proteinExistence type="predicted"/>
<feature type="compositionally biased region" description="Basic residues" evidence="1">
    <location>
        <begin position="8"/>
        <end position="23"/>
    </location>
</feature>
<evidence type="ECO:0000256" key="1">
    <source>
        <dbReference type="SAM" id="MobiDB-lite"/>
    </source>
</evidence>
<dbReference type="SUPFAM" id="SSF141571">
    <property type="entry name" value="Pentapeptide repeat-like"/>
    <property type="match status" value="1"/>
</dbReference>